<evidence type="ECO:0000256" key="5">
    <source>
        <dbReference type="RuleBase" id="RU365031"/>
    </source>
</evidence>
<evidence type="ECO:0000313" key="6">
    <source>
        <dbReference type="EMBL" id="MDL5033313.1"/>
    </source>
</evidence>
<dbReference type="Proteomes" id="UP001238603">
    <property type="component" value="Unassembled WGS sequence"/>
</dbReference>
<evidence type="ECO:0000256" key="1">
    <source>
        <dbReference type="ARBA" id="ARBA00006383"/>
    </source>
</evidence>
<dbReference type="PANTHER" id="PTHR11104:SF0">
    <property type="entry name" value="SPBETA PROPHAGE-DERIVED AMINOGLYCOSIDE N(3')-ACETYLTRANSFERASE-LIKE PROTEIN YOKD"/>
    <property type="match status" value="1"/>
</dbReference>
<evidence type="ECO:0000256" key="2">
    <source>
        <dbReference type="ARBA" id="ARBA00012882"/>
    </source>
</evidence>
<keyword evidence="7" id="KW-1185">Reference proteome</keyword>
<keyword evidence="4 5" id="KW-0012">Acyltransferase</keyword>
<dbReference type="SUPFAM" id="SSF110710">
    <property type="entry name" value="TTHA0583/YokD-like"/>
    <property type="match status" value="1"/>
</dbReference>
<protein>
    <recommendedName>
        <fullName evidence="2 5">Aminoglycoside N(3)-acetyltransferase</fullName>
        <ecNumber evidence="5">2.3.1.-</ecNumber>
    </recommendedName>
</protein>
<keyword evidence="5" id="KW-0046">Antibiotic resistance</keyword>
<dbReference type="PANTHER" id="PTHR11104">
    <property type="entry name" value="AMINOGLYCOSIDE N3-ACETYLTRANSFERASE"/>
    <property type="match status" value="1"/>
</dbReference>
<dbReference type="Pfam" id="PF02522">
    <property type="entry name" value="Antibiotic_NAT"/>
    <property type="match status" value="1"/>
</dbReference>
<proteinExistence type="inferred from homology"/>
<organism evidence="6 7">
    <name type="scientific">Roseateles subflavus</name>
    <dbReference type="NCBI Taxonomy" id="3053353"/>
    <lineage>
        <taxon>Bacteria</taxon>
        <taxon>Pseudomonadati</taxon>
        <taxon>Pseudomonadota</taxon>
        <taxon>Betaproteobacteria</taxon>
        <taxon>Burkholderiales</taxon>
        <taxon>Sphaerotilaceae</taxon>
        <taxon>Roseateles</taxon>
    </lineage>
</organism>
<name>A0ABT7LKC5_9BURK</name>
<dbReference type="EMBL" id="JASVDS010000004">
    <property type="protein sequence ID" value="MDL5033313.1"/>
    <property type="molecule type" value="Genomic_DNA"/>
</dbReference>
<dbReference type="EC" id="2.3.1.-" evidence="5"/>
<comment type="caution">
    <text evidence="6">The sequence shown here is derived from an EMBL/GenBank/DDBJ whole genome shotgun (WGS) entry which is preliminary data.</text>
</comment>
<evidence type="ECO:0000256" key="4">
    <source>
        <dbReference type="ARBA" id="ARBA00023315"/>
    </source>
</evidence>
<reference evidence="6 7" key="1">
    <citation type="submission" date="2023-06" db="EMBL/GenBank/DDBJ databases">
        <title>Pelomonas sp. APW6 16S ribosomal RNA gene genome sequencing and assembly.</title>
        <authorList>
            <person name="Woo H."/>
        </authorList>
    </citation>
    <scope>NUCLEOTIDE SEQUENCE [LARGE SCALE GENOMIC DNA]</scope>
    <source>
        <strain evidence="6 7">APW6</strain>
    </source>
</reference>
<accession>A0ABT7LKC5</accession>
<comment type="catalytic activity">
    <reaction evidence="5">
        <text>a 2-deoxystreptamine antibiotic + acetyl-CoA = an N(3)-acetyl-2-deoxystreptamine antibiotic + CoA + H(+)</text>
        <dbReference type="Rhea" id="RHEA:12665"/>
        <dbReference type="ChEBI" id="CHEBI:15378"/>
        <dbReference type="ChEBI" id="CHEBI:57287"/>
        <dbReference type="ChEBI" id="CHEBI:57288"/>
        <dbReference type="ChEBI" id="CHEBI:57921"/>
        <dbReference type="ChEBI" id="CHEBI:77452"/>
        <dbReference type="EC" id="2.3.1.81"/>
    </reaction>
</comment>
<dbReference type="InterPro" id="IPR028345">
    <property type="entry name" value="Antibiotic_NAT-like"/>
</dbReference>
<evidence type="ECO:0000256" key="3">
    <source>
        <dbReference type="ARBA" id="ARBA00022679"/>
    </source>
</evidence>
<dbReference type="InterPro" id="IPR003679">
    <property type="entry name" value="Amioglycoside_AcTrfase"/>
</dbReference>
<sequence length="310" mass="34579">MAAPDLKERLKAPLRRLVNAWRARRRSAELKAEQPHTSKAEIVAGLRAMGIVPGDTVMLHSSLKSLGYVEGGPTAVLEAIHEAISPGGTLVVPTYYLPGGTIYATCQMQGYVFDPREHGSNLGALPAAFLKMPGIRRSIHPTHSVSALGPLAQDIVGQHHLAPSVCGRLSPWERCVHHKAKILGLGISMGPVTFYHLIEDLMDERFPLPVRMKETFRMPCKDWDGRDIQVPVRPLDPAFQGQRIDHKSRGDLRQHFYDRYQAAGILHAGQVGPARSWWIRADEFHRHLEQDAMHGLTIYTTPEELSRLRA</sequence>
<evidence type="ECO:0000313" key="7">
    <source>
        <dbReference type="Proteomes" id="UP001238603"/>
    </source>
</evidence>
<dbReference type="RefSeq" id="WP_285983399.1">
    <property type="nucleotide sequence ID" value="NZ_JASVDS010000004.1"/>
</dbReference>
<comment type="similarity">
    <text evidence="1 5">Belongs to the antibiotic N-acetyltransferase family.</text>
</comment>
<keyword evidence="3 5" id="KW-0808">Transferase</keyword>
<gene>
    <name evidence="6" type="ORF">QRD43_15465</name>
</gene>